<evidence type="ECO:0000313" key="1">
    <source>
        <dbReference type="EMBL" id="KGF45508.1"/>
    </source>
</evidence>
<comment type="caution">
    <text evidence="1">The sequence shown here is derived from an EMBL/GenBank/DDBJ whole genome shotgun (WGS) entry which is preliminary data.</text>
</comment>
<organism evidence="1 2">
    <name type="scientific">Prevotella melaninogenica DNF00666</name>
    <dbReference type="NCBI Taxonomy" id="1401073"/>
    <lineage>
        <taxon>Bacteria</taxon>
        <taxon>Pseudomonadati</taxon>
        <taxon>Bacteroidota</taxon>
        <taxon>Bacteroidia</taxon>
        <taxon>Bacteroidales</taxon>
        <taxon>Prevotellaceae</taxon>
        <taxon>Prevotella</taxon>
    </lineage>
</organism>
<evidence type="ECO:0000313" key="2">
    <source>
        <dbReference type="Proteomes" id="UP000029578"/>
    </source>
</evidence>
<gene>
    <name evidence="1" type="ORF">HMPREF0661_09705</name>
</gene>
<name>A0A096AEF3_9BACT</name>
<dbReference type="AlphaFoldDB" id="A0A096AEF3"/>
<sequence length="70" mass="8197">MLNWTSKGRYLDFKRALLGLQKGIFCKPIGRYLQAVWWSLQNQHMKNTNKTASFEVGSDKVFLWGLAFEK</sequence>
<accession>A0A096AEF3</accession>
<protein>
    <submittedName>
        <fullName evidence="1">Uncharacterized protein</fullName>
    </submittedName>
</protein>
<proteinExistence type="predicted"/>
<dbReference type="Proteomes" id="UP000029578">
    <property type="component" value="Unassembled WGS sequence"/>
</dbReference>
<dbReference type="EMBL" id="JRNS01000454">
    <property type="protein sequence ID" value="KGF45508.1"/>
    <property type="molecule type" value="Genomic_DNA"/>
</dbReference>
<reference evidence="1 2" key="1">
    <citation type="submission" date="2014-07" db="EMBL/GenBank/DDBJ databases">
        <authorList>
            <person name="McCorrison J."/>
            <person name="Sanka R."/>
            <person name="Torralba M."/>
            <person name="Gillis M."/>
            <person name="Haft D.H."/>
            <person name="Methe B."/>
            <person name="Sutton G."/>
            <person name="Nelson K.E."/>
        </authorList>
    </citation>
    <scope>NUCLEOTIDE SEQUENCE [LARGE SCALE GENOMIC DNA]</scope>
    <source>
        <strain evidence="1 2">DNF00666</strain>
    </source>
</reference>